<organism evidence="10 11">
    <name type="scientific">Lactuca virosa</name>
    <dbReference type="NCBI Taxonomy" id="75947"/>
    <lineage>
        <taxon>Eukaryota</taxon>
        <taxon>Viridiplantae</taxon>
        <taxon>Streptophyta</taxon>
        <taxon>Embryophyta</taxon>
        <taxon>Tracheophyta</taxon>
        <taxon>Spermatophyta</taxon>
        <taxon>Magnoliopsida</taxon>
        <taxon>eudicotyledons</taxon>
        <taxon>Gunneridae</taxon>
        <taxon>Pentapetalae</taxon>
        <taxon>asterids</taxon>
        <taxon>campanulids</taxon>
        <taxon>Asterales</taxon>
        <taxon>Asteraceae</taxon>
        <taxon>Cichorioideae</taxon>
        <taxon>Cichorieae</taxon>
        <taxon>Lactucinae</taxon>
        <taxon>Lactuca</taxon>
    </lineage>
</organism>
<keyword evidence="4 7" id="KW-0547">Nucleotide-binding</keyword>
<proteinExistence type="inferred from homology"/>
<dbReference type="InterPro" id="IPR008271">
    <property type="entry name" value="Ser/Thr_kinase_AS"/>
</dbReference>
<dbReference type="InterPro" id="IPR050117">
    <property type="entry name" value="MAPK"/>
</dbReference>
<sequence length="340" mass="38911">MQKYEKIEEIGSGTYGVVWRALNKKTGEVVAVKKLYEKYTSMEECTNLIEVKALRQMNHPNIVKLKEIHKENDFLYLVFECMECSLYDRMKNMAAFSESEIRNLCFQLFQGLAYMHGKGYFHRDLKPDNLLVSSDVIKIADLGQARESNRKPPYTGYVTTRWYRAPEVFLRSSVHDPAVDMWAMGAIMAELYTNQRLFKGNSGGEVFYKICSVIGSPTESKWKLGLQLAVNMNYQFPDLPGVPLASLLPSASSEALCLIAALLSWNPCLRPTAMEALKHPFFHSCYHVPSPIHRNQDLPWKKALLTQTRSRKSAPIVSEKVNKQNLIRMLQEKFIVKSGR</sequence>
<dbReference type="GO" id="GO:0004674">
    <property type="term" value="F:protein serine/threonine kinase activity"/>
    <property type="evidence" value="ECO:0007669"/>
    <property type="project" value="UniProtKB-KW"/>
</dbReference>
<dbReference type="InterPro" id="IPR011009">
    <property type="entry name" value="Kinase-like_dom_sf"/>
</dbReference>
<gene>
    <name evidence="10" type="ORF">LVIROSA_LOCUS5923</name>
</gene>
<dbReference type="InterPro" id="IPR000719">
    <property type="entry name" value="Prot_kinase_dom"/>
</dbReference>
<dbReference type="FunFam" id="1.10.510.10:FF:000624">
    <property type="entry name" value="Mitogen-activated protein kinase"/>
    <property type="match status" value="1"/>
</dbReference>
<evidence type="ECO:0000259" key="9">
    <source>
        <dbReference type="PROSITE" id="PS50011"/>
    </source>
</evidence>
<keyword evidence="2 8" id="KW-0723">Serine/threonine-protein kinase</keyword>
<dbReference type="CDD" id="cd07830">
    <property type="entry name" value="STKc_MAK_like"/>
    <property type="match status" value="1"/>
</dbReference>
<feature type="binding site" evidence="7">
    <location>
        <position position="34"/>
    </location>
    <ligand>
        <name>ATP</name>
        <dbReference type="ChEBI" id="CHEBI:30616"/>
    </ligand>
</feature>
<dbReference type="EMBL" id="CAKMRJ010000113">
    <property type="protein sequence ID" value="CAH1418327.1"/>
    <property type="molecule type" value="Genomic_DNA"/>
</dbReference>
<dbReference type="FunFam" id="3.30.200.20:FF:000545">
    <property type="entry name" value="CMGC family protein kinase"/>
    <property type="match status" value="1"/>
</dbReference>
<dbReference type="InterPro" id="IPR017441">
    <property type="entry name" value="Protein_kinase_ATP_BS"/>
</dbReference>
<dbReference type="PROSITE" id="PS00108">
    <property type="entry name" value="PROTEIN_KINASE_ST"/>
    <property type="match status" value="1"/>
</dbReference>
<evidence type="ECO:0000256" key="1">
    <source>
        <dbReference type="ARBA" id="ARBA00008832"/>
    </source>
</evidence>
<protein>
    <recommendedName>
        <fullName evidence="9">Protein kinase domain-containing protein</fullName>
    </recommendedName>
</protein>
<feature type="domain" description="Protein kinase" evidence="9">
    <location>
        <begin position="4"/>
        <end position="282"/>
    </location>
</feature>
<dbReference type="Pfam" id="PF00069">
    <property type="entry name" value="Pkinase"/>
    <property type="match status" value="1"/>
</dbReference>
<keyword evidence="6 7" id="KW-0067">ATP-binding</keyword>
<dbReference type="PROSITE" id="PS00107">
    <property type="entry name" value="PROTEIN_KINASE_ATP"/>
    <property type="match status" value="1"/>
</dbReference>
<evidence type="ECO:0000256" key="5">
    <source>
        <dbReference type="ARBA" id="ARBA00022777"/>
    </source>
</evidence>
<evidence type="ECO:0000256" key="4">
    <source>
        <dbReference type="ARBA" id="ARBA00022741"/>
    </source>
</evidence>
<name>A0AAU9LVE0_9ASTR</name>
<dbReference type="AlphaFoldDB" id="A0AAU9LVE0"/>
<reference evidence="10 11" key="1">
    <citation type="submission" date="2022-01" db="EMBL/GenBank/DDBJ databases">
        <authorList>
            <person name="Xiong W."/>
            <person name="Schranz E."/>
        </authorList>
    </citation>
    <scope>NUCLEOTIDE SEQUENCE [LARGE SCALE GENOMIC DNA]</scope>
</reference>
<dbReference type="SMART" id="SM00220">
    <property type="entry name" value="S_TKc"/>
    <property type="match status" value="1"/>
</dbReference>
<accession>A0AAU9LVE0</accession>
<evidence type="ECO:0000256" key="8">
    <source>
        <dbReference type="RuleBase" id="RU000304"/>
    </source>
</evidence>
<keyword evidence="3" id="KW-0808">Transferase</keyword>
<comment type="similarity">
    <text evidence="1">Belongs to the protein kinase superfamily. CMGC Ser/Thr protein kinase family. MAP kinase subfamily.</text>
</comment>
<dbReference type="PROSITE" id="PS50011">
    <property type="entry name" value="PROTEIN_KINASE_DOM"/>
    <property type="match status" value="1"/>
</dbReference>
<evidence type="ECO:0000256" key="6">
    <source>
        <dbReference type="ARBA" id="ARBA00022840"/>
    </source>
</evidence>
<evidence type="ECO:0000256" key="3">
    <source>
        <dbReference type="ARBA" id="ARBA00022679"/>
    </source>
</evidence>
<evidence type="ECO:0000256" key="7">
    <source>
        <dbReference type="PROSITE-ProRule" id="PRU10141"/>
    </source>
</evidence>
<dbReference type="SUPFAM" id="SSF56112">
    <property type="entry name" value="Protein kinase-like (PK-like)"/>
    <property type="match status" value="1"/>
</dbReference>
<dbReference type="GO" id="GO:0005524">
    <property type="term" value="F:ATP binding"/>
    <property type="evidence" value="ECO:0007669"/>
    <property type="project" value="UniProtKB-UniRule"/>
</dbReference>
<keyword evidence="5" id="KW-0418">Kinase</keyword>
<evidence type="ECO:0000313" key="10">
    <source>
        <dbReference type="EMBL" id="CAH1418327.1"/>
    </source>
</evidence>
<evidence type="ECO:0000313" key="11">
    <source>
        <dbReference type="Proteomes" id="UP001157418"/>
    </source>
</evidence>
<dbReference type="Proteomes" id="UP001157418">
    <property type="component" value="Unassembled WGS sequence"/>
</dbReference>
<dbReference type="Gene3D" id="1.10.510.10">
    <property type="entry name" value="Transferase(Phosphotransferase) domain 1"/>
    <property type="match status" value="1"/>
</dbReference>
<keyword evidence="11" id="KW-1185">Reference proteome</keyword>
<evidence type="ECO:0000256" key="2">
    <source>
        <dbReference type="ARBA" id="ARBA00022527"/>
    </source>
</evidence>
<dbReference type="Gene3D" id="3.30.200.20">
    <property type="entry name" value="Phosphorylase Kinase, domain 1"/>
    <property type="match status" value="1"/>
</dbReference>
<comment type="caution">
    <text evidence="10">The sequence shown here is derived from an EMBL/GenBank/DDBJ whole genome shotgun (WGS) entry which is preliminary data.</text>
</comment>
<dbReference type="PANTHER" id="PTHR24055">
    <property type="entry name" value="MITOGEN-ACTIVATED PROTEIN KINASE"/>
    <property type="match status" value="1"/>
</dbReference>